<evidence type="ECO:0000313" key="9">
    <source>
        <dbReference type="Proteomes" id="UP000261088"/>
    </source>
</evidence>
<dbReference type="AlphaFoldDB" id="A0A355VMA1"/>
<reference evidence="13 14" key="2">
    <citation type="journal article" date="2019" name="Nat. Med.">
        <title>A library of human gut bacterial isolates paired with longitudinal multiomics data enables mechanistic microbiome research.</title>
        <authorList>
            <person name="Poyet M."/>
            <person name="Groussin M."/>
            <person name="Gibbons S.M."/>
            <person name="Avila-Pacheco J."/>
            <person name="Jiang X."/>
            <person name="Kearney S.M."/>
            <person name="Perrotta A.R."/>
            <person name="Berdy B."/>
            <person name="Zhao S."/>
            <person name="Lieberman T.D."/>
            <person name="Swanson P.K."/>
            <person name="Smith M."/>
            <person name="Roesemann S."/>
            <person name="Alexander J.E."/>
            <person name="Rich S.A."/>
            <person name="Livny J."/>
            <person name="Vlamakis H."/>
            <person name="Clish C."/>
            <person name="Bullock K."/>
            <person name="Deik A."/>
            <person name="Scott J."/>
            <person name="Pierce K.A."/>
            <person name="Xavier R.J."/>
            <person name="Alm E.J."/>
        </authorList>
    </citation>
    <scope>NUCLEOTIDE SEQUENCE [LARGE SCALE GENOMIC DNA]</scope>
    <source>
        <strain evidence="4 15">BIOML-A11</strain>
        <strain evidence="3 14">BIOML-A16</strain>
        <strain evidence="2 13">BIOML-A25</strain>
    </source>
</reference>
<evidence type="ECO:0000313" key="10">
    <source>
        <dbReference type="Proteomes" id="UP000283732"/>
    </source>
</evidence>
<dbReference type="Proteomes" id="UP000437446">
    <property type="component" value="Unassembled WGS sequence"/>
</dbReference>
<dbReference type="Pfam" id="PF14053">
    <property type="entry name" value="DUF4248"/>
    <property type="match status" value="1"/>
</dbReference>
<dbReference type="GeneID" id="49205115"/>
<evidence type="ECO:0000313" key="11">
    <source>
        <dbReference type="Proteomes" id="UP000285173"/>
    </source>
</evidence>
<dbReference type="OrthoDB" id="1094633at2"/>
<dbReference type="Proteomes" id="UP000448908">
    <property type="component" value="Unassembled WGS sequence"/>
</dbReference>
<dbReference type="Proteomes" id="UP000286260">
    <property type="component" value="Unassembled WGS sequence"/>
</dbReference>
<evidence type="ECO:0000313" key="7">
    <source>
        <dbReference type="EMBL" id="RHC87971.1"/>
    </source>
</evidence>
<evidence type="ECO:0000313" key="8">
    <source>
        <dbReference type="EMBL" id="RHH77634.1"/>
    </source>
</evidence>
<dbReference type="EMBL" id="WNDA01000027">
    <property type="protein sequence ID" value="MTU70447.1"/>
    <property type="molecule type" value="Genomic_DNA"/>
</dbReference>
<dbReference type="Proteomes" id="UP000283732">
    <property type="component" value="Unassembled WGS sequence"/>
</dbReference>
<accession>A0A355VMA1</accession>
<dbReference type="InterPro" id="IPR025342">
    <property type="entry name" value="DUF4248"/>
</dbReference>
<dbReference type="Proteomes" id="UP000482671">
    <property type="component" value="Unassembled WGS sequence"/>
</dbReference>
<dbReference type="EMBL" id="QRKC01000003">
    <property type="protein sequence ID" value="RHH77634.1"/>
    <property type="molecule type" value="Genomic_DNA"/>
</dbReference>
<gene>
    <name evidence="1" type="ORF">CE91St3_11170</name>
    <name evidence="8" type="ORF">DW191_08735</name>
    <name evidence="7" type="ORF">DW828_07070</name>
    <name evidence="6" type="ORF">DW986_03565</name>
    <name evidence="5" type="ORF">DXB61_03030</name>
    <name evidence="2" type="ORF">GMD66_07555</name>
    <name evidence="3" type="ORF">GMD92_15575</name>
    <name evidence="4" type="ORF">GME02_02400</name>
</gene>
<evidence type="ECO:0000313" key="13">
    <source>
        <dbReference type="Proteomes" id="UP000437446"/>
    </source>
</evidence>
<dbReference type="EMBL" id="QSII01000007">
    <property type="protein sequence ID" value="RHC87971.1"/>
    <property type="molecule type" value="Genomic_DNA"/>
</dbReference>
<evidence type="ECO:0000313" key="6">
    <source>
        <dbReference type="EMBL" id="RGZ50345.1"/>
    </source>
</evidence>
<dbReference type="EMBL" id="QSUP01000002">
    <property type="protein sequence ID" value="RGN53857.1"/>
    <property type="molecule type" value="Genomic_DNA"/>
</dbReference>
<sequence>MKIRPYSKSELAQAYAPEITSQAALNRLAAWIRLNRPLTEALRQTGYYTKQRLFTSRQVALIFEYLGEP</sequence>
<dbReference type="Proteomes" id="UP001055114">
    <property type="component" value="Unassembled WGS sequence"/>
</dbReference>
<protein>
    <submittedName>
        <fullName evidence="6">DUF4248 domain-containing protein</fullName>
    </submittedName>
</protein>
<dbReference type="Proteomes" id="UP000261088">
    <property type="component" value="Unassembled WGS sequence"/>
</dbReference>
<reference evidence="1" key="3">
    <citation type="submission" date="2022-01" db="EMBL/GenBank/DDBJ databases">
        <title>Novel bile acid biosynthetic pathways are enriched in the microbiome of centenarians.</title>
        <authorList>
            <person name="Sato Y."/>
            <person name="Atarashi K."/>
            <person name="Plichta R.D."/>
            <person name="Arai Y."/>
            <person name="Sasajima S."/>
            <person name="Kearney M.S."/>
            <person name="Suda W."/>
            <person name="Takeshita K."/>
            <person name="Sasaki T."/>
            <person name="Okamoto S."/>
            <person name="Skelly N.A."/>
            <person name="Okamura Y."/>
            <person name="Vlamakis H."/>
            <person name="Li Y."/>
            <person name="Tanoue T."/>
            <person name="Takei H."/>
            <person name="Nittono H."/>
            <person name="Narushima S."/>
            <person name="Irie J."/>
            <person name="Itoh H."/>
            <person name="Moriya K."/>
            <person name="Sugiura Y."/>
            <person name="Suematsu M."/>
            <person name="Moritoki N."/>
            <person name="Shibata S."/>
            <person name="Littman R.D."/>
            <person name="Fischbach A.M."/>
            <person name="Uwamino Y."/>
            <person name="Inoue T."/>
            <person name="Honda A."/>
            <person name="Hattori M."/>
            <person name="Murai T."/>
            <person name="Xavier J.R."/>
            <person name="Hirose N."/>
            <person name="Honda K."/>
        </authorList>
    </citation>
    <scope>NUCLEOTIDE SEQUENCE</scope>
    <source>
        <strain evidence="1">CE91-St3</strain>
    </source>
</reference>
<organism evidence="6 11">
    <name type="scientific">Parabacteroides merdae</name>
    <dbReference type="NCBI Taxonomy" id="46503"/>
    <lineage>
        <taxon>Bacteria</taxon>
        <taxon>Pseudomonadati</taxon>
        <taxon>Bacteroidota</taxon>
        <taxon>Bacteroidia</taxon>
        <taxon>Bacteroidales</taxon>
        <taxon>Tannerellaceae</taxon>
        <taxon>Parabacteroides</taxon>
    </lineage>
</organism>
<evidence type="ECO:0000313" key="2">
    <source>
        <dbReference type="EMBL" id="MTU29073.1"/>
    </source>
</evidence>
<dbReference type="EMBL" id="WNCR01000003">
    <property type="protein sequence ID" value="MTU29073.1"/>
    <property type="molecule type" value="Genomic_DNA"/>
</dbReference>
<reference evidence="9 10" key="1">
    <citation type="submission" date="2018-08" db="EMBL/GenBank/DDBJ databases">
        <title>A genome reference for cultivated species of the human gut microbiota.</title>
        <authorList>
            <person name="Zou Y."/>
            <person name="Xue W."/>
            <person name="Luo G."/>
        </authorList>
    </citation>
    <scope>NUCLEOTIDE SEQUENCE [LARGE SCALE GENOMIC DNA]</scope>
    <source>
        <strain evidence="8 10">AM16-50</strain>
        <strain evidence="7 12">AM34-17</strain>
        <strain evidence="6 11">AM50-15</strain>
        <strain evidence="5 9">OM05-11AA</strain>
    </source>
</reference>
<evidence type="ECO:0000313" key="4">
    <source>
        <dbReference type="EMBL" id="MTV00536.1"/>
    </source>
</evidence>
<evidence type="ECO:0000313" key="14">
    <source>
        <dbReference type="Proteomes" id="UP000448908"/>
    </source>
</evidence>
<name>A0A355VMA1_9BACT</name>
<evidence type="ECO:0000313" key="12">
    <source>
        <dbReference type="Proteomes" id="UP000286260"/>
    </source>
</evidence>
<dbReference type="EMBL" id="BQNZ01000001">
    <property type="protein sequence ID" value="GKH71254.1"/>
    <property type="molecule type" value="Genomic_DNA"/>
</dbReference>
<evidence type="ECO:0000313" key="15">
    <source>
        <dbReference type="Proteomes" id="UP000482671"/>
    </source>
</evidence>
<comment type="caution">
    <text evidence="6">The sequence shown here is derived from an EMBL/GenBank/DDBJ whole genome shotgun (WGS) entry which is preliminary data.</text>
</comment>
<evidence type="ECO:0000313" key="5">
    <source>
        <dbReference type="EMBL" id="RGN53857.1"/>
    </source>
</evidence>
<proteinExistence type="predicted"/>
<dbReference type="RefSeq" id="WP_005635272.1">
    <property type="nucleotide sequence ID" value="NZ_BAABYG010000001.1"/>
</dbReference>
<evidence type="ECO:0000313" key="3">
    <source>
        <dbReference type="EMBL" id="MTU70447.1"/>
    </source>
</evidence>
<dbReference type="Proteomes" id="UP000285173">
    <property type="component" value="Unassembled WGS sequence"/>
</dbReference>
<dbReference type="EMBL" id="WNDD01000002">
    <property type="protein sequence ID" value="MTV00536.1"/>
    <property type="molecule type" value="Genomic_DNA"/>
</dbReference>
<evidence type="ECO:0000313" key="1">
    <source>
        <dbReference type="EMBL" id="GKH71254.1"/>
    </source>
</evidence>
<dbReference type="EMBL" id="QSEF01000004">
    <property type="protein sequence ID" value="RGZ50345.1"/>
    <property type="molecule type" value="Genomic_DNA"/>
</dbReference>